<dbReference type="SUPFAM" id="SSF50630">
    <property type="entry name" value="Acid proteases"/>
    <property type="match status" value="1"/>
</dbReference>
<dbReference type="Pfam" id="PF00026">
    <property type="entry name" value="Asp"/>
    <property type="match status" value="1"/>
</dbReference>
<dbReference type="Proteomes" id="UP000077521">
    <property type="component" value="Unassembled WGS sequence"/>
</dbReference>
<evidence type="ECO:0000313" key="6">
    <source>
        <dbReference type="Proteomes" id="UP000077521"/>
    </source>
</evidence>
<dbReference type="AlphaFoldDB" id="A0A8T8T9N8"/>
<evidence type="ECO:0000256" key="1">
    <source>
        <dbReference type="ARBA" id="ARBA00007447"/>
    </source>
</evidence>
<dbReference type="InterPro" id="IPR034164">
    <property type="entry name" value="Pepsin-like_dom"/>
</dbReference>
<gene>
    <name evidence="5" type="ORF">A4X13_0g1986</name>
</gene>
<feature type="domain" description="Peptidase A1" evidence="4">
    <location>
        <begin position="113"/>
        <end position="402"/>
    </location>
</feature>
<dbReference type="InterPro" id="IPR021109">
    <property type="entry name" value="Peptidase_aspartic_dom_sf"/>
</dbReference>
<dbReference type="PRINTS" id="PR00792">
    <property type="entry name" value="PEPSIN"/>
</dbReference>
<keyword evidence="6" id="KW-1185">Reference proteome</keyword>
<dbReference type="Gene3D" id="2.40.70.10">
    <property type="entry name" value="Acid Proteases"/>
    <property type="match status" value="2"/>
</dbReference>
<feature type="signal peptide" evidence="3">
    <location>
        <begin position="1"/>
        <end position="17"/>
    </location>
</feature>
<evidence type="ECO:0000256" key="2">
    <source>
        <dbReference type="PIRSR" id="PIRSR601461-1"/>
    </source>
</evidence>
<feature type="active site" evidence="2">
    <location>
        <position position="294"/>
    </location>
</feature>
<proteinExistence type="inferred from homology"/>
<dbReference type="CDD" id="cd05471">
    <property type="entry name" value="pepsin_like"/>
    <property type="match status" value="1"/>
</dbReference>
<dbReference type="PANTHER" id="PTHR47966:SF57">
    <property type="entry name" value="PEPTIDASE A1 DOMAIN-CONTAINING PROTEIN"/>
    <property type="match status" value="1"/>
</dbReference>
<reference evidence="5" key="1">
    <citation type="submission" date="2016-04" db="EMBL/GenBank/DDBJ databases">
        <authorList>
            <person name="Nguyen H.D."/>
            <person name="Samba Siva P."/>
            <person name="Cullis J."/>
            <person name="Levesque C.A."/>
            <person name="Hambleton S."/>
        </authorList>
    </citation>
    <scope>NUCLEOTIDE SEQUENCE</scope>
    <source>
        <strain evidence="5">DAOMC 236416</strain>
    </source>
</reference>
<feature type="chain" id="PRO_5035948137" description="Peptidase A1 domain-containing protein" evidence="3">
    <location>
        <begin position="18"/>
        <end position="406"/>
    </location>
</feature>
<dbReference type="PROSITE" id="PS51767">
    <property type="entry name" value="PEPTIDASE_A1"/>
    <property type="match status" value="1"/>
</dbReference>
<reference evidence="5" key="2">
    <citation type="journal article" date="2019" name="IMA Fungus">
        <title>Genome sequencing and comparison of five Tilletia species to identify candidate genes for the detection of regulated species infecting wheat.</title>
        <authorList>
            <person name="Nguyen H.D.T."/>
            <person name="Sultana T."/>
            <person name="Kesanakurti P."/>
            <person name="Hambleton S."/>
        </authorList>
    </citation>
    <scope>NUCLEOTIDE SEQUENCE</scope>
    <source>
        <strain evidence="5">DAOMC 236416</strain>
    </source>
</reference>
<dbReference type="GO" id="GO:0004190">
    <property type="term" value="F:aspartic-type endopeptidase activity"/>
    <property type="evidence" value="ECO:0007669"/>
    <property type="project" value="InterPro"/>
</dbReference>
<keyword evidence="3" id="KW-0732">Signal</keyword>
<accession>A0A8T8T9N8</accession>
<dbReference type="InterPro" id="IPR001461">
    <property type="entry name" value="Aspartic_peptidase_A1"/>
</dbReference>
<evidence type="ECO:0000313" key="5">
    <source>
        <dbReference type="EMBL" id="KAE8257990.1"/>
    </source>
</evidence>
<organism evidence="5 6">
    <name type="scientific">Tilletia indica</name>
    <dbReference type="NCBI Taxonomy" id="43049"/>
    <lineage>
        <taxon>Eukaryota</taxon>
        <taxon>Fungi</taxon>
        <taxon>Dikarya</taxon>
        <taxon>Basidiomycota</taxon>
        <taxon>Ustilaginomycotina</taxon>
        <taxon>Exobasidiomycetes</taxon>
        <taxon>Tilletiales</taxon>
        <taxon>Tilletiaceae</taxon>
        <taxon>Tilletia</taxon>
    </lineage>
</organism>
<dbReference type="GO" id="GO:0006508">
    <property type="term" value="P:proteolysis"/>
    <property type="evidence" value="ECO:0007669"/>
    <property type="project" value="InterPro"/>
</dbReference>
<dbReference type="InterPro" id="IPR033121">
    <property type="entry name" value="PEPTIDASE_A1"/>
</dbReference>
<comment type="similarity">
    <text evidence="1">Belongs to the peptidase A1 family.</text>
</comment>
<evidence type="ECO:0000259" key="4">
    <source>
        <dbReference type="PROSITE" id="PS51767"/>
    </source>
</evidence>
<sequence length="406" mass="42864">MLFLFIFAVLSAVLTMAAPAADLALPKEAPSRGSVSLPISKRVAHFHKPNSTILDFEMFQGHLMHIHAKYSRNMANFRTNTRTEHPFHKASNTTLEGRATGKVGLTDFNDYVWIGTIAFGQPAQSILVDFDTGSADTLVNAGAYRPAASSTSVRTSRTFHTSYGDGTSATGTVYRDTVHIGGLSAPSAAIGLAVQQFLNPTTEGGDQGISGLSFQSISTFGLPGFFDSLRSAGVLSSPVFSFRLAETGSTLTLGGYDPAEISGGITWIPVDPSKGFWVVPGQFNGFGHVTSIMDTGTTAIIMPFMDALAVFKSLGMSALLYGGALYGTFNCSRPPPLTFIYGGKSVTLTGTSQTLGTDKDGACISVIVGQDGHLGGAWIVGDAFLRNVISIFDKGNNRFGIANLAR</sequence>
<protein>
    <recommendedName>
        <fullName evidence="4">Peptidase A1 domain-containing protein</fullName>
    </recommendedName>
</protein>
<feature type="active site" evidence="2">
    <location>
        <position position="131"/>
    </location>
</feature>
<dbReference type="EMBL" id="LWDF02000087">
    <property type="protein sequence ID" value="KAE8257990.1"/>
    <property type="molecule type" value="Genomic_DNA"/>
</dbReference>
<dbReference type="PANTHER" id="PTHR47966">
    <property type="entry name" value="BETA-SITE APP-CLEAVING ENZYME, ISOFORM A-RELATED"/>
    <property type="match status" value="1"/>
</dbReference>
<comment type="caution">
    <text evidence="5">The sequence shown here is derived from an EMBL/GenBank/DDBJ whole genome shotgun (WGS) entry which is preliminary data.</text>
</comment>
<evidence type="ECO:0000256" key="3">
    <source>
        <dbReference type="SAM" id="SignalP"/>
    </source>
</evidence>
<name>A0A8T8T9N8_9BASI</name>